<reference evidence="2 3" key="1">
    <citation type="journal article" date="2015" name="Genome Biol.">
        <title>Comparative genomics of Steinernema reveals deeply conserved gene regulatory networks.</title>
        <authorList>
            <person name="Dillman A.R."/>
            <person name="Macchietto M."/>
            <person name="Porter C.F."/>
            <person name="Rogers A."/>
            <person name="Williams B."/>
            <person name="Antoshechkin I."/>
            <person name="Lee M.M."/>
            <person name="Goodwin Z."/>
            <person name="Lu X."/>
            <person name="Lewis E.E."/>
            <person name="Goodrich-Blair H."/>
            <person name="Stock S.P."/>
            <person name="Adams B.J."/>
            <person name="Sternberg P.W."/>
            <person name="Mortazavi A."/>
        </authorList>
    </citation>
    <scope>NUCLEOTIDE SEQUENCE [LARGE SCALE GENOMIC DNA]</scope>
    <source>
        <strain evidence="2 3">ALL</strain>
    </source>
</reference>
<dbReference type="EMBL" id="AZBU02000006">
    <property type="protein sequence ID" value="TKR71749.1"/>
    <property type="molecule type" value="Genomic_DNA"/>
</dbReference>
<name>A0A4U5MQ11_STECR</name>
<protein>
    <submittedName>
        <fullName evidence="2">Uncharacterized protein</fullName>
    </submittedName>
</protein>
<proteinExistence type="predicted"/>
<dbReference type="Proteomes" id="UP000298663">
    <property type="component" value="Unassembled WGS sequence"/>
</dbReference>
<reference evidence="2 3" key="2">
    <citation type="journal article" date="2019" name="G3 (Bethesda)">
        <title>Hybrid Assembly of the Genome of the Entomopathogenic Nematode Steinernema carpocapsae Identifies the X-Chromosome.</title>
        <authorList>
            <person name="Serra L."/>
            <person name="Macchietto M."/>
            <person name="Macias-Munoz A."/>
            <person name="McGill C.J."/>
            <person name="Rodriguez I.M."/>
            <person name="Rodriguez B."/>
            <person name="Murad R."/>
            <person name="Mortazavi A."/>
        </authorList>
    </citation>
    <scope>NUCLEOTIDE SEQUENCE [LARGE SCALE GENOMIC DNA]</scope>
    <source>
        <strain evidence="2 3">ALL</strain>
    </source>
</reference>
<dbReference type="OrthoDB" id="5849698at2759"/>
<sequence length="133" mass="14411">MLNCMFKAPPFHEPVACLDKRPVQTLKPFFKRAAPLCGSFGVLHLPRSVALAAMSAPAPQGILSHGEHKNNHHVTINAPPENEAKRSARDPSPAPDPTNVTAPVVNFAIKDEIELLRAGVMNKHGQHVKPQGH</sequence>
<evidence type="ECO:0000256" key="1">
    <source>
        <dbReference type="SAM" id="MobiDB-lite"/>
    </source>
</evidence>
<feature type="region of interest" description="Disordered" evidence="1">
    <location>
        <begin position="62"/>
        <end position="103"/>
    </location>
</feature>
<keyword evidence="3" id="KW-1185">Reference proteome</keyword>
<organism evidence="2 3">
    <name type="scientific">Steinernema carpocapsae</name>
    <name type="common">Entomopathogenic nematode</name>
    <dbReference type="NCBI Taxonomy" id="34508"/>
    <lineage>
        <taxon>Eukaryota</taxon>
        <taxon>Metazoa</taxon>
        <taxon>Ecdysozoa</taxon>
        <taxon>Nematoda</taxon>
        <taxon>Chromadorea</taxon>
        <taxon>Rhabditida</taxon>
        <taxon>Tylenchina</taxon>
        <taxon>Panagrolaimomorpha</taxon>
        <taxon>Strongyloidoidea</taxon>
        <taxon>Steinernematidae</taxon>
        <taxon>Steinernema</taxon>
    </lineage>
</organism>
<gene>
    <name evidence="2" type="ORF">L596_019297</name>
</gene>
<dbReference type="AlphaFoldDB" id="A0A4U5MQ11"/>
<evidence type="ECO:0000313" key="3">
    <source>
        <dbReference type="Proteomes" id="UP000298663"/>
    </source>
</evidence>
<evidence type="ECO:0000313" key="2">
    <source>
        <dbReference type="EMBL" id="TKR71749.1"/>
    </source>
</evidence>
<comment type="caution">
    <text evidence="2">The sequence shown here is derived from an EMBL/GenBank/DDBJ whole genome shotgun (WGS) entry which is preliminary data.</text>
</comment>
<accession>A0A4U5MQ11</accession>